<keyword evidence="1" id="KW-1133">Transmembrane helix</keyword>
<comment type="caution">
    <text evidence="2">The sequence shown here is derived from an EMBL/GenBank/DDBJ whole genome shotgun (WGS) entry which is preliminary data.</text>
</comment>
<keyword evidence="1" id="KW-0812">Transmembrane</keyword>
<evidence type="ECO:0000313" key="3">
    <source>
        <dbReference type="Proteomes" id="UP000018747"/>
    </source>
</evidence>
<proteinExistence type="predicted"/>
<dbReference type="Proteomes" id="UP000018747">
    <property type="component" value="Unassembled WGS sequence"/>
</dbReference>
<dbReference type="AlphaFoldDB" id="V6IEF1"/>
<protein>
    <submittedName>
        <fullName evidence="2">Uncharacterized protein</fullName>
    </submittedName>
</protein>
<dbReference type="EMBL" id="AHMT02000027">
    <property type="protein sequence ID" value="EQA62773.1"/>
    <property type="molecule type" value="Genomic_DNA"/>
</dbReference>
<organism evidence="2 3">
    <name type="scientific">Leptospira alexanderi serovar Manhao 3 str. L 60</name>
    <dbReference type="NCBI Taxonomy" id="1049759"/>
    <lineage>
        <taxon>Bacteria</taxon>
        <taxon>Pseudomonadati</taxon>
        <taxon>Spirochaetota</taxon>
        <taxon>Spirochaetia</taxon>
        <taxon>Leptospirales</taxon>
        <taxon>Leptospiraceae</taxon>
        <taxon>Leptospira</taxon>
    </lineage>
</organism>
<name>V6IEF1_9LEPT</name>
<feature type="transmembrane region" description="Helical" evidence="1">
    <location>
        <begin position="21"/>
        <end position="41"/>
    </location>
</feature>
<evidence type="ECO:0000313" key="2">
    <source>
        <dbReference type="EMBL" id="EQA62773.1"/>
    </source>
</evidence>
<sequence length="42" mass="5091">MKKERMRLQKSKLRSQQLSVFLNRITFQSILPFAFTIHLNLK</sequence>
<accession>V6IEF1</accession>
<keyword evidence="1" id="KW-0472">Membrane</keyword>
<reference evidence="2" key="1">
    <citation type="submission" date="2013-05" db="EMBL/GenBank/DDBJ databases">
        <authorList>
            <person name="Harkins D.M."/>
            <person name="Durkin A.S."/>
            <person name="Brinkac L.M."/>
            <person name="Haft D.H."/>
            <person name="Selengut J.D."/>
            <person name="Sanka R."/>
            <person name="DePew J."/>
            <person name="Purushe J."/>
            <person name="Hartskeerl R.A."/>
            <person name="Ahmed A."/>
            <person name="van der Linden H."/>
            <person name="Goris M.G.A."/>
            <person name="Vinetz J.M."/>
            <person name="Sutton G.G."/>
            <person name="Nierman W.C."/>
            <person name="Fouts D.E."/>
        </authorList>
    </citation>
    <scope>NUCLEOTIDE SEQUENCE [LARGE SCALE GENOMIC DNA]</scope>
    <source>
        <strain evidence="2">L 60</strain>
    </source>
</reference>
<evidence type="ECO:0000256" key="1">
    <source>
        <dbReference type="SAM" id="Phobius"/>
    </source>
</evidence>
<gene>
    <name evidence="2" type="ORF">LEP1GSC062_1144</name>
</gene>
<keyword evidence="3" id="KW-1185">Reference proteome</keyword>